<keyword evidence="3" id="KW-1185">Reference proteome</keyword>
<dbReference type="AlphaFoldDB" id="A0A3N4N4L9"/>
<comment type="caution">
    <text evidence="2">The sequence shown here is derived from an EMBL/GenBank/DDBJ whole genome shotgun (WGS) entry which is preliminary data.</text>
</comment>
<feature type="domain" description="Bacterial toxin 50" evidence="1">
    <location>
        <begin position="2"/>
        <end position="96"/>
    </location>
</feature>
<dbReference type="Pfam" id="PF15542">
    <property type="entry name" value="Ntox50"/>
    <property type="match status" value="1"/>
</dbReference>
<reference evidence="2 3" key="1">
    <citation type="submission" date="2018-11" db="EMBL/GenBank/DDBJ databases">
        <title>Whole genome sequencing of Pantoea sp. RIT388.</title>
        <authorList>
            <person name="Gan H.M."/>
            <person name="Hudson A.O."/>
        </authorList>
    </citation>
    <scope>NUCLEOTIDE SEQUENCE [LARGE SCALE GENOMIC DNA]</scope>
    <source>
        <strain evidence="2 3">RIT388</strain>
    </source>
</reference>
<dbReference type="OrthoDB" id="6455599at2"/>
<proteinExistence type="predicted"/>
<organism evidence="2 3">
    <name type="scientific">Candidatus Pantoea deserta</name>
    <dbReference type="NCBI Taxonomy" id="1869313"/>
    <lineage>
        <taxon>Bacteria</taxon>
        <taxon>Pseudomonadati</taxon>
        <taxon>Pseudomonadota</taxon>
        <taxon>Gammaproteobacteria</taxon>
        <taxon>Enterobacterales</taxon>
        <taxon>Erwiniaceae</taxon>
        <taxon>Pantoea</taxon>
    </lineage>
</organism>
<gene>
    <name evidence="2" type="ORF">BBB56_23490</name>
</gene>
<protein>
    <submittedName>
        <fullName evidence="2">Transposase</fullName>
    </submittedName>
</protein>
<accession>A0A3N4N4L9</accession>
<dbReference type="EMBL" id="RMVG01000062">
    <property type="protein sequence ID" value="RPD91254.1"/>
    <property type="molecule type" value="Genomic_DNA"/>
</dbReference>
<sequence>MNKVQQNKHVLGTNEYKIASEAGLNKSIITVPAQSLLPKLGTGQQVGNLPVGSPGSKERINYGQNIGNYIDPQTGVSALTTNGIVHYGKNSVHIVPARPSEE</sequence>
<dbReference type="Proteomes" id="UP000281332">
    <property type="component" value="Unassembled WGS sequence"/>
</dbReference>
<evidence type="ECO:0000313" key="3">
    <source>
        <dbReference type="Proteomes" id="UP000281332"/>
    </source>
</evidence>
<evidence type="ECO:0000259" key="1">
    <source>
        <dbReference type="Pfam" id="PF15542"/>
    </source>
</evidence>
<dbReference type="InterPro" id="IPR029100">
    <property type="entry name" value="Ntox50"/>
</dbReference>
<name>A0A3N4N4L9_9GAMM</name>
<evidence type="ECO:0000313" key="2">
    <source>
        <dbReference type="EMBL" id="RPD91254.1"/>
    </source>
</evidence>